<dbReference type="EMBL" id="CAADRA010007017">
    <property type="protein sequence ID" value="VFT98309.1"/>
    <property type="molecule type" value="Genomic_DNA"/>
</dbReference>
<dbReference type="AlphaFoldDB" id="A0A485LJA6"/>
<feature type="region of interest" description="Disordered" evidence="1">
    <location>
        <begin position="151"/>
        <end position="198"/>
    </location>
</feature>
<evidence type="ECO:0000256" key="1">
    <source>
        <dbReference type="SAM" id="MobiDB-lite"/>
    </source>
</evidence>
<organism evidence="3 4">
    <name type="scientific">Aphanomyces stellatus</name>
    <dbReference type="NCBI Taxonomy" id="120398"/>
    <lineage>
        <taxon>Eukaryota</taxon>
        <taxon>Sar</taxon>
        <taxon>Stramenopiles</taxon>
        <taxon>Oomycota</taxon>
        <taxon>Saprolegniomycetes</taxon>
        <taxon>Saprolegniales</taxon>
        <taxon>Verrucalvaceae</taxon>
        <taxon>Aphanomyces</taxon>
    </lineage>
</organism>
<evidence type="ECO:0000313" key="2">
    <source>
        <dbReference type="EMBL" id="KAF0686546.1"/>
    </source>
</evidence>
<accession>A0A485LJA6</accession>
<evidence type="ECO:0000313" key="3">
    <source>
        <dbReference type="EMBL" id="VFT98309.1"/>
    </source>
</evidence>
<dbReference type="EMBL" id="VJMH01006991">
    <property type="protein sequence ID" value="KAF0686546.1"/>
    <property type="molecule type" value="Genomic_DNA"/>
</dbReference>
<proteinExistence type="predicted"/>
<evidence type="ECO:0000313" key="4">
    <source>
        <dbReference type="Proteomes" id="UP000332933"/>
    </source>
</evidence>
<protein>
    <submittedName>
        <fullName evidence="3">Aste57867_21640 protein</fullName>
    </submittedName>
</protein>
<reference evidence="3 4" key="1">
    <citation type="submission" date="2019-03" db="EMBL/GenBank/DDBJ databases">
        <authorList>
            <person name="Gaulin E."/>
            <person name="Dumas B."/>
        </authorList>
    </citation>
    <scope>NUCLEOTIDE SEQUENCE [LARGE SCALE GENOMIC DNA]</scope>
    <source>
        <strain evidence="3">CBS 568.67</strain>
    </source>
</reference>
<keyword evidence="4" id="KW-1185">Reference proteome</keyword>
<feature type="compositionally biased region" description="Low complexity" evidence="1">
    <location>
        <begin position="175"/>
        <end position="192"/>
    </location>
</feature>
<dbReference type="OrthoDB" id="65298at2759"/>
<gene>
    <name evidence="3" type="primary">Aste57867_21640</name>
    <name evidence="2" type="ORF">As57867_021571</name>
    <name evidence="3" type="ORF">ASTE57867_21640</name>
</gene>
<dbReference type="Proteomes" id="UP000332933">
    <property type="component" value="Unassembled WGS sequence"/>
</dbReference>
<name>A0A485LJA6_9STRA</name>
<sequence>MISYISSRGRSHTLLSQLASPMTSTPFTPSAQQHLTPMAEGTATLASESGAIQPLVVTEHATGLSSAGEDIVATITQEHGLGDAIALNTSTFLARVEQYAETGKVDVDGLSSSEVAALQHVLRRLHASFVKQIDCDEIKCDAGRKCPKCGAARTKPEKLPKSPTAATALANGTFSSASSPKASSGAATTSSPRDVDMS</sequence>
<reference evidence="2" key="2">
    <citation type="submission" date="2019-06" db="EMBL/GenBank/DDBJ databases">
        <title>Genomics analysis of Aphanomyces spp. identifies a new class of oomycete effector associated with host adaptation.</title>
        <authorList>
            <person name="Gaulin E."/>
        </authorList>
    </citation>
    <scope>NUCLEOTIDE SEQUENCE</scope>
    <source>
        <strain evidence="2">CBS 578.67</strain>
    </source>
</reference>